<gene>
    <name evidence="1" type="ORF">FDG31_15425</name>
</gene>
<dbReference type="EMBL" id="SXFB01000016">
    <property type="protein sequence ID" value="NFV27524.1"/>
    <property type="molecule type" value="Genomic_DNA"/>
</dbReference>
<comment type="caution">
    <text evidence="1">The sequence shown here is derived from an EMBL/GenBank/DDBJ whole genome shotgun (WGS) entry which is preliminary data.</text>
</comment>
<name>A0A6B4FI18_CLOBO</name>
<dbReference type="AlphaFoldDB" id="A0A6B4FI18"/>
<evidence type="ECO:0000313" key="1">
    <source>
        <dbReference type="EMBL" id="NFV27524.1"/>
    </source>
</evidence>
<protein>
    <submittedName>
        <fullName evidence="1">Uncharacterized protein</fullName>
    </submittedName>
</protein>
<proteinExistence type="predicted"/>
<dbReference type="Proteomes" id="UP000486903">
    <property type="component" value="Unassembled WGS sequence"/>
</dbReference>
<evidence type="ECO:0000313" key="2">
    <source>
        <dbReference type="Proteomes" id="UP000486903"/>
    </source>
</evidence>
<sequence length="79" mass="9149">MWKIVIKCKNCRSIDSWKSEGLCKKCGCKVAYPAFFRDGATPTRYGELISAKRKYKFFGKWIESGFKFQPQKCCCNNCS</sequence>
<organism evidence="1 2">
    <name type="scientific">Clostridium botulinum</name>
    <dbReference type="NCBI Taxonomy" id="1491"/>
    <lineage>
        <taxon>Bacteria</taxon>
        <taxon>Bacillati</taxon>
        <taxon>Bacillota</taxon>
        <taxon>Clostridia</taxon>
        <taxon>Eubacteriales</taxon>
        <taxon>Clostridiaceae</taxon>
        <taxon>Clostridium</taxon>
    </lineage>
</organism>
<reference evidence="1 2" key="1">
    <citation type="submission" date="2019-04" db="EMBL/GenBank/DDBJ databases">
        <title>Genome sequencing of Clostridium botulinum Groups I-IV and Clostridium butyricum.</title>
        <authorList>
            <person name="Brunt J."/>
            <person name="Van Vliet A.H.M."/>
            <person name="Stringer S.C."/>
            <person name="Carter A.T."/>
            <person name="Peck M.W."/>
        </authorList>
    </citation>
    <scope>NUCLEOTIDE SEQUENCE [LARGE SCALE GENOMIC DNA]</scope>
    <source>
        <strain evidence="1 2">BL81</strain>
    </source>
</reference>
<dbReference type="RefSeq" id="WP_003371059.1">
    <property type="nucleotide sequence ID" value="NZ_JACBBA010000001.1"/>
</dbReference>
<accession>A0A6B4FI18</accession>